<dbReference type="InterPro" id="IPR047183">
    <property type="entry name" value="GDO-like"/>
</dbReference>
<evidence type="ECO:0000256" key="1">
    <source>
        <dbReference type="ARBA" id="ARBA00022964"/>
    </source>
</evidence>
<dbReference type="CDD" id="cd02216">
    <property type="entry name" value="cupin_GDO-like_N"/>
    <property type="match status" value="1"/>
</dbReference>
<dbReference type="OrthoDB" id="285029at2"/>
<dbReference type="Proteomes" id="UP000277294">
    <property type="component" value="Unassembled WGS sequence"/>
</dbReference>
<evidence type="ECO:0000313" key="4">
    <source>
        <dbReference type="EMBL" id="VCU72028.1"/>
    </source>
</evidence>
<gene>
    <name evidence="4" type="primary">nagI_5</name>
    <name evidence="4" type="ORF">PIGHUM_04123</name>
</gene>
<dbReference type="PANTHER" id="PTHR41517">
    <property type="entry name" value="1,2-DIOXYGENASE PROTEIN-RELATED"/>
    <property type="match status" value="1"/>
</dbReference>
<proteinExistence type="predicted"/>
<dbReference type="AlphaFoldDB" id="A0A3P4B8K1"/>
<evidence type="ECO:0000256" key="2">
    <source>
        <dbReference type="ARBA" id="ARBA00023002"/>
    </source>
</evidence>
<dbReference type="GO" id="GO:0047922">
    <property type="term" value="F:gentisate 1,2-dioxygenase activity"/>
    <property type="evidence" value="ECO:0007669"/>
    <property type="project" value="UniProtKB-EC"/>
</dbReference>
<feature type="domain" description="Cupin type-2" evidence="3">
    <location>
        <begin position="101"/>
        <end position="167"/>
    </location>
</feature>
<evidence type="ECO:0000313" key="5">
    <source>
        <dbReference type="Proteomes" id="UP000277294"/>
    </source>
</evidence>
<evidence type="ECO:0000259" key="3">
    <source>
        <dbReference type="Pfam" id="PF07883"/>
    </source>
</evidence>
<keyword evidence="1 4" id="KW-0223">Dioxygenase</keyword>
<protein>
    <submittedName>
        <fullName evidence="4">Gentisate 1,2-dioxygenase</fullName>
        <ecNumber evidence="4">1.13.11.4</ecNumber>
    </submittedName>
</protein>
<keyword evidence="2 4" id="KW-0560">Oxidoreductase</keyword>
<dbReference type="InterPro" id="IPR014710">
    <property type="entry name" value="RmlC-like_jellyroll"/>
</dbReference>
<organism evidence="4 5">
    <name type="scientific">Pigmentiphaga humi</name>
    <dbReference type="NCBI Taxonomy" id="2478468"/>
    <lineage>
        <taxon>Bacteria</taxon>
        <taxon>Pseudomonadati</taxon>
        <taxon>Pseudomonadota</taxon>
        <taxon>Betaproteobacteria</taxon>
        <taxon>Burkholderiales</taxon>
        <taxon>Alcaligenaceae</taxon>
        <taxon>Pigmentiphaga</taxon>
    </lineage>
</organism>
<accession>A0A3P4B8K1</accession>
<dbReference type="InterPro" id="IPR013096">
    <property type="entry name" value="Cupin_2"/>
</dbReference>
<dbReference type="Gene3D" id="2.60.120.10">
    <property type="entry name" value="Jelly Rolls"/>
    <property type="match status" value="1"/>
</dbReference>
<dbReference type="EC" id="1.13.11.4" evidence="4"/>
<reference evidence="4 5" key="1">
    <citation type="submission" date="2018-10" db="EMBL/GenBank/DDBJ databases">
        <authorList>
            <person name="Criscuolo A."/>
        </authorList>
    </citation>
    <scope>NUCLEOTIDE SEQUENCE [LARGE SCALE GENOMIC DNA]</scope>
    <source>
        <strain evidence="4">DnA1</strain>
    </source>
</reference>
<keyword evidence="5" id="KW-1185">Reference proteome</keyword>
<dbReference type="Pfam" id="PF07883">
    <property type="entry name" value="Cupin_2"/>
    <property type="match status" value="1"/>
</dbReference>
<sequence>MMSRAPAEKFTTIDRIDDLIDAIGEHACTPGWIPRQRPILWDRPQSAMQPMHWNYGMIRPALQAAGRLIGTDLAERRNFVLRNPAPGNEFATTTTLVGAYQSILPGERARSHRHSPHALRVILEAQGAYSIVNGQKHPMDTGDIVLTPGGCWHGHVHEGAEQAYWFDCLDVPLVQLLEPMTHDPHPDGWETAAATVKRSPYLFRWADTVRRLDMLRGNGSPHFGRVLDLSSDEMPTIAIQVHDWKAGWANRPFRHMCNTLYVVLQGSGRSEIGELSVDWRFGDVMAAPLWCRQAHVARQDAVVVALSDQSLMKHARYYRLEDCG</sequence>
<dbReference type="SUPFAM" id="SSF51182">
    <property type="entry name" value="RmlC-like cupins"/>
    <property type="match status" value="1"/>
</dbReference>
<dbReference type="RefSeq" id="WP_124081616.1">
    <property type="nucleotide sequence ID" value="NZ_UWPJ01000034.1"/>
</dbReference>
<dbReference type="InterPro" id="IPR011051">
    <property type="entry name" value="RmlC_Cupin_sf"/>
</dbReference>
<dbReference type="PANTHER" id="PTHR41517:SF1">
    <property type="entry name" value="CUPIN"/>
    <property type="match status" value="1"/>
</dbReference>
<name>A0A3P4B8K1_9BURK</name>
<dbReference type="EMBL" id="UWPJ01000034">
    <property type="protein sequence ID" value="VCU72028.1"/>
    <property type="molecule type" value="Genomic_DNA"/>
</dbReference>